<accession>A0A518H191</accession>
<evidence type="ECO:0000313" key="2">
    <source>
        <dbReference type="Proteomes" id="UP000317835"/>
    </source>
</evidence>
<protein>
    <recommendedName>
        <fullName evidence="3">Phosphoadenosine phosphosulphate reductase domain-containing protein</fullName>
    </recommendedName>
</protein>
<gene>
    <name evidence="1" type="ORF">ElP_25010</name>
</gene>
<dbReference type="AlphaFoldDB" id="A0A518H191"/>
<dbReference type="KEGG" id="tpla:ElP_25010"/>
<dbReference type="OrthoDB" id="9774475at2"/>
<name>A0A518H191_9BACT</name>
<dbReference type="Proteomes" id="UP000317835">
    <property type="component" value="Chromosome"/>
</dbReference>
<dbReference type="EMBL" id="CP036426">
    <property type="protein sequence ID" value="QDV34610.1"/>
    <property type="molecule type" value="Genomic_DNA"/>
</dbReference>
<proteinExistence type="predicted"/>
<organism evidence="1 2">
    <name type="scientific">Tautonia plasticadhaerens</name>
    <dbReference type="NCBI Taxonomy" id="2527974"/>
    <lineage>
        <taxon>Bacteria</taxon>
        <taxon>Pseudomonadati</taxon>
        <taxon>Planctomycetota</taxon>
        <taxon>Planctomycetia</taxon>
        <taxon>Isosphaerales</taxon>
        <taxon>Isosphaeraceae</taxon>
        <taxon>Tautonia</taxon>
    </lineage>
</organism>
<keyword evidence="2" id="KW-1185">Reference proteome</keyword>
<evidence type="ECO:0000313" key="1">
    <source>
        <dbReference type="EMBL" id="QDV34610.1"/>
    </source>
</evidence>
<reference evidence="1 2" key="1">
    <citation type="submission" date="2019-02" db="EMBL/GenBank/DDBJ databases">
        <title>Deep-cultivation of Planctomycetes and their phenomic and genomic characterization uncovers novel biology.</title>
        <authorList>
            <person name="Wiegand S."/>
            <person name="Jogler M."/>
            <person name="Boedeker C."/>
            <person name="Pinto D."/>
            <person name="Vollmers J."/>
            <person name="Rivas-Marin E."/>
            <person name="Kohn T."/>
            <person name="Peeters S.H."/>
            <person name="Heuer A."/>
            <person name="Rast P."/>
            <person name="Oberbeckmann S."/>
            <person name="Bunk B."/>
            <person name="Jeske O."/>
            <person name="Meyerdierks A."/>
            <person name="Storesund J.E."/>
            <person name="Kallscheuer N."/>
            <person name="Luecker S."/>
            <person name="Lage O.M."/>
            <person name="Pohl T."/>
            <person name="Merkel B.J."/>
            <person name="Hornburger P."/>
            <person name="Mueller R.-W."/>
            <person name="Bruemmer F."/>
            <person name="Labrenz M."/>
            <person name="Spormann A.M."/>
            <person name="Op den Camp H."/>
            <person name="Overmann J."/>
            <person name="Amann R."/>
            <person name="Jetten M.S.M."/>
            <person name="Mascher T."/>
            <person name="Medema M.H."/>
            <person name="Devos D.P."/>
            <person name="Kaster A.-K."/>
            <person name="Ovreas L."/>
            <person name="Rohde M."/>
            <person name="Galperin M.Y."/>
            <person name="Jogler C."/>
        </authorList>
    </citation>
    <scope>NUCLEOTIDE SEQUENCE [LARGE SCALE GENOMIC DNA]</scope>
    <source>
        <strain evidence="1 2">ElP</strain>
    </source>
</reference>
<dbReference type="RefSeq" id="WP_145269627.1">
    <property type="nucleotide sequence ID" value="NZ_CP036426.1"/>
</dbReference>
<sequence>MGYPWAKGRFPLFDLEMSRGDCVEYLKGQSIPLEVPRSACVFCPYRSNAEWRHLRAADPAGWARAVEVDEALRRPGTVANRNLEQAIYLHRSCLPLDEVDLGGRDVTGGVV</sequence>
<evidence type="ECO:0008006" key="3">
    <source>
        <dbReference type="Google" id="ProtNLM"/>
    </source>
</evidence>